<dbReference type="GO" id="GO:0004721">
    <property type="term" value="F:phosphoprotein phosphatase activity"/>
    <property type="evidence" value="ECO:0007669"/>
    <property type="project" value="TreeGrafter"/>
</dbReference>
<gene>
    <name evidence="9" type="ORF">DUE52_05645</name>
</gene>
<dbReference type="SMART" id="SM00388">
    <property type="entry name" value="HisKA"/>
    <property type="match status" value="1"/>
</dbReference>
<dbReference type="InterPro" id="IPR036097">
    <property type="entry name" value="HisK_dim/P_sf"/>
</dbReference>
<evidence type="ECO:0000256" key="7">
    <source>
        <dbReference type="SAM" id="Phobius"/>
    </source>
</evidence>
<dbReference type="CDD" id="cd00082">
    <property type="entry name" value="HisKA"/>
    <property type="match status" value="1"/>
</dbReference>
<evidence type="ECO:0000256" key="4">
    <source>
        <dbReference type="ARBA" id="ARBA00022679"/>
    </source>
</evidence>
<dbReference type="InterPro" id="IPR003594">
    <property type="entry name" value="HATPase_dom"/>
</dbReference>
<dbReference type="Proteomes" id="UP000253383">
    <property type="component" value="Unassembled WGS sequence"/>
</dbReference>
<evidence type="ECO:0000259" key="8">
    <source>
        <dbReference type="PROSITE" id="PS50109"/>
    </source>
</evidence>
<evidence type="ECO:0000256" key="1">
    <source>
        <dbReference type="ARBA" id="ARBA00000085"/>
    </source>
</evidence>
<keyword evidence="6" id="KW-0902">Two-component regulatory system</keyword>
<feature type="transmembrane region" description="Helical" evidence="7">
    <location>
        <begin position="6"/>
        <end position="28"/>
    </location>
</feature>
<evidence type="ECO:0000256" key="3">
    <source>
        <dbReference type="ARBA" id="ARBA00022553"/>
    </source>
</evidence>
<evidence type="ECO:0000256" key="5">
    <source>
        <dbReference type="ARBA" id="ARBA00022777"/>
    </source>
</evidence>
<dbReference type="PRINTS" id="PR00344">
    <property type="entry name" value="BCTRLSENSOR"/>
</dbReference>
<dbReference type="CDD" id="cd00075">
    <property type="entry name" value="HATPase"/>
    <property type="match status" value="1"/>
</dbReference>
<feature type="domain" description="Histidine kinase" evidence="8">
    <location>
        <begin position="203"/>
        <end position="415"/>
    </location>
</feature>
<proteinExistence type="predicted"/>
<sequence length="427" mass="48450">MSRRVFRILIILSVISIIGIITVQIVWVRKAYALRERQFRQTAFIALQDVADQVGLLNGITQSCTAVTQLSPDYFIVNTDSPVDPGILEHYIQNSLRNHNLITDFEYGIYNCESDRMIYGAFVSLNANPQTVQASRNLPKFSRSPYYFGIHFPSQSSFIAGHLDGWIASSAAVLLVVLFFGYTLVVVLRQRKLTEVQRDFINNITHELQTPVATLRIAADVLQSDAILDQPERHRQYVRVVQEESLRLQKQVSSVLQLARSEQMQFTINPTEINLHQLLAEAAEVFRPHVSLELWAENAMILGDRYHLENVINNLIDNALKYNTATPHIVLETRNDGDRLVWSVQDNGIGIAPEHQPYIFNQFYRVPTGNVHNVKGFGLGLYYVCKVVKAHRWQISLQSIPGSGSIFTVKVRTTKPTAFVSKLSTVR</sequence>
<dbReference type="EMBL" id="QOWE01000004">
    <property type="protein sequence ID" value="RCR70437.1"/>
    <property type="molecule type" value="Genomic_DNA"/>
</dbReference>
<keyword evidence="5 9" id="KW-0418">Kinase</keyword>
<keyword evidence="10" id="KW-1185">Reference proteome</keyword>
<dbReference type="InterPro" id="IPR005467">
    <property type="entry name" value="His_kinase_dom"/>
</dbReference>
<dbReference type="AlphaFoldDB" id="A0A368JRZ8"/>
<dbReference type="InterPro" id="IPR036890">
    <property type="entry name" value="HATPase_C_sf"/>
</dbReference>
<dbReference type="GO" id="GO:0000155">
    <property type="term" value="F:phosphorelay sensor kinase activity"/>
    <property type="evidence" value="ECO:0007669"/>
    <property type="project" value="InterPro"/>
</dbReference>
<dbReference type="SMART" id="SM00387">
    <property type="entry name" value="HATPase_c"/>
    <property type="match status" value="1"/>
</dbReference>
<dbReference type="PANTHER" id="PTHR45453:SF1">
    <property type="entry name" value="PHOSPHATE REGULON SENSOR PROTEIN PHOR"/>
    <property type="match status" value="1"/>
</dbReference>
<dbReference type="Pfam" id="PF02518">
    <property type="entry name" value="HATPase_c"/>
    <property type="match status" value="1"/>
</dbReference>
<name>A0A368JRZ8_9BACT</name>
<keyword evidence="4" id="KW-0808">Transferase</keyword>
<keyword evidence="3" id="KW-0597">Phosphoprotein</keyword>
<organism evidence="9 10">
    <name type="scientific">Larkinella punicea</name>
    <dbReference type="NCBI Taxonomy" id="2315727"/>
    <lineage>
        <taxon>Bacteria</taxon>
        <taxon>Pseudomonadati</taxon>
        <taxon>Bacteroidota</taxon>
        <taxon>Cytophagia</taxon>
        <taxon>Cytophagales</taxon>
        <taxon>Spirosomataceae</taxon>
        <taxon>Larkinella</taxon>
    </lineage>
</organism>
<keyword evidence="7" id="KW-0472">Membrane</keyword>
<evidence type="ECO:0000256" key="2">
    <source>
        <dbReference type="ARBA" id="ARBA00012438"/>
    </source>
</evidence>
<evidence type="ECO:0000313" key="10">
    <source>
        <dbReference type="Proteomes" id="UP000253383"/>
    </source>
</evidence>
<dbReference type="RefSeq" id="WP_114405007.1">
    <property type="nucleotide sequence ID" value="NZ_QOWE01000004.1"/>
</dbReference>
<dbReference type="GO" id="GO:0016036">
    <property type="term" value="P:cellular response to phosphate starvation"/>
    <property type="evidence" value="ECO:0007669"/>
    <property type="project" value="TreeGrafter"/>
</dbReference>
<dbReference type="InterPro" id="IPR003661">
    <property type="entry name" value="HisK_dim/P_dom"/>
</dbReference>
<dbReference type="Gene3D" id="1.10.287.130">
    <property type="match status" value="1"/>
</dbReference>
<feature type="transmembrane region" description="Helical" evidence="7">
    <location>
        <begin position="166"/>
        <end position="188"/>
    </location>
</feature>
<dbReference type="GO" id="GO:0005886">
    <property type="term" value="C:plasma membrane"/>
    <property type="evidence" value="ECO:0007669"/>
    <property type="project" value="TreeGrafter"/>
</dbReference>
<keyword evidence="7" id="KW-1133">Transmembrane helix</keyword>
<accession>A0A368JRZ8</accession>
<dbReference type="SUPFAM" id="SSF55874">
    <property type="entry name" value="ATPase domain of HSP90 chaperone/DNA topoisomerase II/histidine kinase"/>
    <property type="match status" value="1"/>
</dbReference>
<protein>
    <recommendedName>
        <fullName evidence="2">histidine kinase</fullName>
        <ecNumber evidence="2">2.7.13.3</ecNumber>
    </recommendedName>
</protein>
<evidence type="ECO:0000313" key="9">
    <source>
        <dbReference type="EMBL" id="RCR70437.1"/>
    </source>
</evidence>
<evidence type="ECO:0000256" key="6">
    <source>
        <dbReference type="ARBA" id="ARBA00023012"/>
    </source>
</evidence>
<dbReference type="InterPro" id="IPR050351">
    <property type="entry name" value="BphY/WalK/GraS-like"/>
</dbReference>
<dbReference type="OrthoDB" id="1933776at2"/>
<keyword evidence="7" id="KW-0812">Transmembrane</keyword>
<dbReference type="Pfam" id="PF00512">
    <property type="entry name" value="HisKA"/>
    <property type="match status" value="1"/>
</dbReference>
<reference evidence="9 10" key="1">
    <citation type="submission" date="2018-07" db="EMBL/GenBank/DDBJ databases">
        <title>Genome analysis of Larkinella rosea.</title>
        <authorList>
            <person name="Zhou Z."/>
            <person name="Wang G."/>
        </authorList>
    </citation>
    <scope>NUCLEOTIDE SEQUENCE [LARGE SCALE GENOMIC DNA]</scope>
    <source>
        <strain evidence="10">zzj9</strain>
    </source>
</reference>
<dbReference type="PROSITE" id="PS50109">
    <property type="entry name" value="HIS_KIN"/>
    <property type="match status" value="1"/>
</dbReference>
<comment type="catalytic activity">
    <reaction evidence="1">
        <text>ATP + protein L-histidine = ADP + protein N-phospho-L-histidine.</text>
        <dbReference type="EC" id="2.7.13.3"/>
    </reaction>
</comment>
<dbReference type="Gene3D" id="3.30.565.10">
    <property type="entry name" value="Histidine kinase-like ATPase, C-terminal domain"/>
    <property type="match status" value="1"/>
</dbReference>
<dbReference type="PANTHER" id="PTHR45453">
    <property type="entry name" value="PHOSPHATE REGULON SENSOR PROTEIN PHOR"/>
    <property type="match status" value="1"/>
</dbReference>
<comment type="caution">
    <text evidence="9">The sequence shown here is derived from an EMBL/GenBank/DDBJ whole genome shotgun (WGS) entry which is preliminary data.</text>
</comment>
<dbReference type="InterPro" id="IPR004358">
    <property type="entry name" value="Sig_transdc_His_kin-like_C"/>
</dbReference>
<dbReference type="SUPFAM" id="SSF47384">
    <property type="entry name" value="Homodimeric domain of signal transducing histidine kinase"/>
    <property type="match status" value="1"/>
</dbReference>
<dbReference type="EC" id="2.7.13.3" evidence="2"/>